<dbReference type="InterPro" id="IPR041698">
    <property type="entry name" value="Methyltransf_25"/>
</dbReference>
<dbReference type="SUPFAM" id="SSF53335">
    <property type="entry name" value="S-adenosyl-L-methionine-dependent methyltransferases"/>
    <property type="match status" value="1"/>
</dbReference>
<dbReference type="RefSeq" id="WP_209355286.1">
    <property type="nucleotide sequence ID" value="NZ_CP060010.1"/>
</dbReference>
<evidence type="ECO:0000313" key="2">
    <source>
        <dbReference type="EMBL" id="QTN34594.1"/>
    </source>
</evidence>
<dbReference type="GO" id="GO:0010420">
    <property type="term" value="F:polyprenyldihydroxybenzoate methyltransferase activity"/>
    <property type="evidence" value="ECO:0007669"/>
    <property type="project" value="TreeGrafter"/>
</dbReference>
<evidence type="ECO:0000313" key="3">
    <source>
        <dbReference type="Proteomes" id="UP000665026"/>
    </source>
</evidence>
<reference evidence="2" key="1">
    <citation type="submission" date="2020-07" db="EMBL/GenBank/DDBJ databases">
        <title>Genome sequences of bacteria associated with the marine, planktonic diatom Thalassiosira profunda strain ECT2AJA-044.</title>
        <authorList>
            <person name="Gargas C.B."/>
            <person name="Roberts W.R."/>
            <person name="Alverson A.J."/>
        </authorList>
    </citation>
    <scope>NUCLEOTIDE SEQUENCE</scope>
    <source>
        <strain evidence="2">ECT2AJA-044</strain>
    </source>
</reference>
<name>A0A975EM64_9RHOB</name>
<accession>A0A975EM64</accession>
<dbReference type="PANTHER" id="PTHR43464">
    <property type="entry name" value="METHYLTRANSFERASE"/>
    <property type="match status" value="1"/>
</dbReference>
<protein>
    <submittedName>
        <fullName evidence="2">Class I SAM-dependent methyltransferase</fullName>
    </submittedName>
</protein>
<dbReference type="Gene3D" id="3.40.50.150">
    <property type="entry name" value="Vaccinia Virus protein VP39"/>
    <property type="match status" value="1"/>
</dbReference>
<dbReference type="GO" id="GO:0032259">
    <property type="term" value="P:methylation"/>
    <property type="evidence" value="ECO:0007669"/>
    <property type="project" value="UniProtKB-KW"/>
</dbReference>
<evidence type="ECO:0000259" key="1">
    <source>
        <dbReference type="Pfam" id="PF13649"/>
    </source>
</evidence>
<dbReference type="KEGG" id="cact:HZ995_08705"/>
<dbReference type="CDD" id="cd02440">
    <property type="entry name" value="AdoMet_MTases"/>
    <property type="match status" value="1"/>
</dbReference>
<dbReference type="InterPro" id="IPR029063">
    <property type="entry name" value="SAM-dependent_MTases_sf"/>
</dbReference>
<organism evidence="2 3">
    <name type="scientific">Cognatishimia activa</name>
    <dbReference type="NCBI Taxonomy" id="1715691"/>
    <lineage>
        <taxon>Bacteria</taxon>
        <taxon>Pseudomonadati</taxon>
        <taxon>Pseudomonadota</taxon>
        <taxon>Alphaproteobacteria</taxon>
        <taxon>Rhodobacterales</taxon>
        <taxon>Paracoccaceae</taxon>
        <taxon>Cognatishimia</taxon>
    </lineage>
</organism>
<sequence>MADRETIETYSKQVDAYQKVAMTEEESTALSRFLTHLSPGAHILDFGCGPGHHSEQMLGAGFQVSAIDATQEFVDAARARGVNARVGLFDDLTEVAAYDAIWASFSLLHAPRSDFPRHLDAIHTALKPEGHLYLGLKLGEGEKRDSIGRFYSYFHEDELRDHLATRGFTVKDWTVGQGAGLSGEVHPFVLITAQRGL</sequence>
<dbReference type="AlphaFoldDB" id="A0A975EM64"/>
<proteinExistence type="predicted"/>
<keyword evidence="2" id="KW-0489">Methyltransferase</keyword>
<keyword evidence="2" id="KW-0808">Transferase</keyword>
<dbReference type="Pfam" id="PF13649">
    <property type="entry name" value="Methyltransf_25"/>
    <property type="match status" value="1"/>
</dbReference>
<feature type="domain" description="Methyltransferase" evidence="1">
    <location>
        <begin position="43"/>
        <end position="130"/>
    </location>
</feature>
<dbReference type="PANTHER" id="PTHR43464:SF23">
    <property type="entry name" value="JUVENILE HORMONE ACID O-METHYLTRANSFERASE"/>
    <property type="match status" value="1"/>
</dbReference>
<gene>
    <name evidence="2" type="ORF">HZ995_08705</name>
</gene>
<dbReference type="EMBL" id="CP060010">
    <property type="protein sequence ID" value="QTN34594.1"/>
    <property type="molecule type" value="Genomic_DNA"/>
</dbReference>
<dbReference type="Proteomes" id="UP000665026">
    <property type="component" value="Chromosome"/>
</dbReference>